<evidence type="ECO:0000313" key="2">
    <source>
        <dbReference type="EMBL" id="AHG87877.1"/>
    </source>
</evidence>
<evidence type="ECO:0008006" key="4">
    <source>
        <dbReference type="Google" id="ProtNLM"/>
    </source>
</evidence>
<evidence type="ECO:0000313" key="3">
    <source>
        <dbReference type="Proteomes" id="UP000019151"/>
    </source>
</evidence>
<dbReference type="HOGENOM" id="CLU_1007970_0_0_0"/>
<dbReference type="RefSeq" id="WP_025409432.1">
    <property type="nucleotide sequence ID" value="NZ_CP007128.1"/>
</dbReference>
<sequence length="273" mass="29316">MSIRRLALAALVALVAAAAASPAAAQRDESIADWLVRCENQRWGDDRAHACDVKELTIPARSRLRVDGRENGGVSVVGWDRSEIKIVARIEAQARSEADAGDLVEQVKIETSPDVRATGPSTRSREGWWVSYTVYVPRRTDLDLVTNNGGIRIADVEGSIRFDAVNGGVRLTGLSGDVHGATENGGVQVALDGDRWRGAGLEVRTQNGGVTLEVPERYNADLETGTVNGRMDLDFPVTVSGRLGRTITTRLGAGGPPVRVRTTNGGVRVRRRG</sequence>
<gene>
    <name evidence="2" type="ORF">J421_0340</name>
</gene>
<feature type="chain" id="PRO_5004795280" description="Adhesin domain-containing protein" evidence="1">
    <location>
        <begin position="26"/>
        <end position="273"/>
    </location>
</feature>
<dbReference type="InParanoid" id="W0RBP6"/>
<name>W0RBP6_9BACT</name>
<feature type="signal peptide" evidence="1">
    <location>
        <begin position="1"/>
        <end position="25"/>
    </location>
</feature>
<dbReference type="EMBL" id="CP007128">
    <property type="protein sequence ID" value="AHG87877.1"/>
    <property type="molecule type" value="Genomic_DNA"/>
</dbReference>
<dbReference type="AlphaFoldDB" id="W0RBP6"/>
<organism evidence="2 3">
    <name type="scientific">Gemmatirosa kalamazoonensis</name>
    <dbReference type="NCBI Taxonomy" id="861299"/>
    <lineage>
        <taxon>Bacteria</taxon>
        <taxon>Pseudomonadati</taxon>
        <taxon>Gemmatimonadota</taxon>
        <taxon>Gemmatimonadia</taxon>
        <taxon>Gemmatimonadales</taxon>
        <taxon>Gemmatimonadaceae</taxon>
        <taxon>Gemmatirosa</taxon>
    </lineage>
</organism>
<dbReference type="KEGG" id="gba:J421_0340"/>
<dbReference type="Proteomes" id="UP000019151">
    <property type="component" value="Chromosome"/>
</dbReference>
<proteinExistence type="predicted"/>
<accession>W0RBP6</accession>
<keyword evidence="3" id="KW-1185">Reference proteome</keyword>
<dbReference type="OrthoDB" id="128240at2"/>
<evidence type="ECO:0000256" key="1">
    <source>
        <dbReference type="SAM" id="SignalP"/>
    </source>
</evidence>
<reference evidence="2 3" key="1">
    <citation type="journal article" date="2014" name="Genome Announc.">
        <title>Genome Sequence and Methylome of Soil Bacterium Gemmatirosa kalamazoonensis KBS708T, a Member of the Rarely Cultivated Gemmatimonadetes Phylum.</title>
        <authorList>
            <person name="Debruyn J.M."/>
            <person name="Radosevich M."/>
            <person name="Wommack K.E."/>
            <person name="Polson S.W."/>
            <person name="Hauser L.J."/>
            <person name="Fawaz M.N."/>
            <person name="Korlach J."/>
            <person name="Tsai Y.C."/>
        </authorList>
    </citation>
    <scope>NUCLEOTIDE SEQUENCE [LARGE SCALE GENOMIC DNA]</scope>
    <source>
        <strain evidence="2 3">KBS708</strain>
    </source>
</reference>
<dbReference type="eggNOG" id="COG3595">
    <property type="taxonomic scope" value="Bacteria"/>
</dbReference>
<keyword evidence="1" id="KW-0732">Signal</keyword>
<dbReference type="STRING" id="861299.J421_0340"/>
<protein>
    <recommendedName>
        <fullName evidence="4">Adhesin domain-containing protein</fullName>
    </recommendedName>
</protein>